<reference evidence="5 6" key="1">
    <citation type="submission" date="2016-04" db="EMBL/GenBank/DDBJ databases">
        <title>Evolutionary innovation and constraint leading to complex multicellularity in the Ascomycota.</title>
        <authorList>
            <person name="Cisse O."/>
            <person name="Nguyen A."/>
            <person name="Hewitt D.A."/>
            <person name="Jedd G."/>
            <person name="Stajich J.E."/>
        </authorList>
    </citation>
    <scope>NUCLEOTIDE SEQUENCE [LARGE SCALE GENOMIC DNA]</scope>
    <source>
        <strain evidence="5 6">DAH-3</strain>
    </source>
</reference>
<evidence type="ECO:0000259" key="4">
    <source>
        <dbReference type="Pfam" id="PF08698"/>
    </source>
</evidence>
<dbReference type="STRING" id="1198029.A0A1U7LMW7"/>
<dbReference type="GO" id="GO:0003723">
    <property type="term" value="F:RNA binding"/>
    <property type="evidence" value="ECO:0007669"/>
    <property type="project" value="TreeGrafter"/>
</dbReference>
<proteinExistence type="predicted"/>
<dbReference type="GO" id="GO:0006396">
    <property type="term" value="P:RNA processing"/>
    <property type="evidence" value="ECO:0007669"/>
    <property type="project" value="TreeGrafter"/>
</dbReference>
<dbReference type="InterPro" id="IPR014810">
    <property type="entry name" value="Fcf2_C"/>
</dbReference>
<evidence type="ECO:0000256" key="1">
    <source>
        <dbReference type="ARBA" id="ARBA00004604"/>
    </source>
</evidence>
<feature type="compositionally biased region" description="Polar residues" evidence="3">
    <location>
        <begin position="1"/>
        <end position="13"/>
    </location>
</feature>
<dbReference type="Proteomes" id="UP000186594">
    <property type="component" value="Unassembled WGS sequence"/>
</dbReference>
<gene>
    <name evidence="5" type="ORF">NEOLI_005333</name>
</gene>
<dbReference type="OrthoDB" id="427886at2759"/>
<protein>
    <submittedName>
        <fullName evidence="5">rRNA-processing protein fcf2</fullName>
    </submittedName>
</protein>
<feature type="domain" description="Fcf2 pre-rRNA processing C-terminal" evidence="4">
    <location>
        <begin position="102"/>
        <end position="195"/>
    </location>
</feature>
<dbReference type="GO" id="GO:0005730">
    <property type="term" value="C:nucleolus"/>
    <property type="evidence" value="ECO:0007669"/>
    <property type="project" value="UniProtKB-SubCell"/>
</dbReference>
<evidence type="ECO:0000313" key="5">
    <source>
        <dbReference type="EMBL" id="OLL23987.1"/>
    </source>
</evidence>
<dbReference type="Pfam" id="PF08698">
    <property type="entry name" value="Fcf2"/>
    <property type="match status" value="1"/>
</dbReference>
<dbReference type="AlphaFoldDB" id="A0A1U7LMW7"/>
<dbReference type="EMBL" id="LXFE01001040">
    <property type="protein sequence ID" value="OLL23987.1"/>
    <property type="molecule type" value="Genomic_DNA"/>
</dbReference>
<name>A0A1U7LMW7_NEOID</name>
<accession>A0A1U7LMW7</accession>
<keyword evidence="6" id="KW-1185">Reference proteome</keyword>
<dbReference type="PANTHER" id="PTHR21686">
    <property type="entry name" value="DEOXYNUCLEOTIDYLTRANSFERASE TERMINAL-INTERACTING PROTEIN 2"/>
    <property type="match status" value="1"/>
</dbReference>
<evidence type="ECO:0000256" key="2">
    <source>
        <dbReference type="ARBA" id="ARBA00023242"/>
    </source>
</evidence>
<evidence type="ECO:0000256" key="3">
    <source>
        <dbReference type="SAM" id="MobiDB-lite"/>
    </source>
</evidence>
<comment type="caution">
    <text evidence="5">The sequence shown here is derived from an EMBL/GenBank/DDBJ whole genome shotgun (WGS) entry which is preliminary data.</text>
</comment>
<dbReference type="PANTHER" id="PTHR21686:SF12">
    <property type="entry name" value="DEOXYNUCLEOTIDYLTRANSFERASE TERMINAL-INTERACTING PROTEIN 2"/>
    <property type="match status" value="1"/>
</dbReference>
<dbReference type="InterPro" id="IPR039883">
    <property type="entry name" value="Fcf2/DNTTIP2"/>
</dbReference>
<comment type="subcellular location">
    <subcellularLocation>
        <location evidence="1">Nucleus</location>
        <location evidence="1">Nucleolus</location>
    </subcellularLocation>
</comment>
<dbReference type="OMA" id="NDSHKMP"/>
<evidence type="ECO:0000313" key="6">
    <source>
        <dbReference type="Proteomes" id="UP000186594"/>
    </source>
</evidence>
<feature type="region of interest" description="Disordered" evidence="3">
    <location>
        <begin position="1"/>
        <end position="23"/>
    </location>
</feature>
<sequence>MSCSPASLSSRTLSPAPDSPDDCELLRRDPRLLARADIHRLLAIAESAAAPLSLSPLPALLHPPSLPPPHPSTARLRVPPTAKISSSRSATATATPSATIATDTAGPKWFNMPRPILTPALKRDLHLLRMRSVLDPKLFYKNSFSKHLPKYFHSGRIIHAPADHPSLRIPRKLQKGSIVEELLQDTDKRQYYKKKFLQIQALKASGKKAHYKKIKQLRRI</sequence>
<organism evidence="5 6">
    <name type="scientific">Neolecta irregularis (strain DAH-3)</name>
    <dbReference type="NCBI Taxonomy" id="1198029"/>
    <lineage>
        <taxon>Eukaryota</taxon>
        <taxon>Fungi</taxon>
        <taxon>Dikarya</taxon>
        <taxon>Ascomycota</taxon>
        <taxon>Taphrinomycotina</taxon>
        <taxon>Neolectales</taxon>
        <taxon>Neolectaceae</taxon>
        <taxon>Neolecta</taxon>
    </lineage>
</organism>
<keyword evidence="2" id="KW-0539">Nucleus</keyword>